<gene>
    <name evidence="1" type="ORF">BV25DRAFT_435544</name>
</gene>
<reference evidence="1" key="2">
    <citation type="journal article" date="2022" name="New Phytol.">
        <title>Evolutionary transition to the ectomycorrhizal habit in the genomes of a hyperdiverse lineage of mushroom-forming fungi.</title>
        <authorList>
            <person name="Looney B."/>
            <person name="Miyauchi S."/>
            <person name="Morin E."/>
            <person name="Drula E."/>
            <person name="Courty P.E."/>
            <person name="Kohler A."/>
            <person name="Kuo A."/>
            <person name="LaButti K."/>
            <person name="Pangilinan J."/>
            <person name="Lipzen A."/>
            <person name="Riley R."/>
            <person name="Andreopoulos W."/>
            <person name="He G."/>
            <person name="Johnson J."/>
            <person name="Nolan M."/>
            <person name="Tritt A."/>
            <person name="Barry K.W."/>
            <person name="Grigoriev I.V."/>
            <person name="Nagy L.G."/>
            <person name="Hibbett D."/>
            <person name="Henrissat B."/>
            <person name="Matheny P.B."/>
            <person name="Labbe J."/>
            <person name="Martin F.M."/>
        </authorList>
    </citation>
    <scope>NUCLEOTIDE SEQUENCE</scope>
    <source>
        <strain evidence="1">HHB10654</strain>
    </source>
</reference>
<dbReference type="Proteomes" id="UP000814140">
    <property type="component" value="Unassembled WGS sequence"/>
</dbReference>
<organism evidence="1 2">
    <name type="scientific">Artomyces pyxidatus</name>
    <dbReference type="NCBI Taxonomy" id="48021"/>
    <lineage>
        <taxon>Eukaryota</taxon>
        <taxon>Fungi</taxon>
        <taxon>Dikarya</taxon>
        <taxon>Basidiomycota</taxon>
        <taxon>Agaricomycotina</taxon>
        <taxon>Agaricomycetes</taxon>
        <taxon>Russulales</taxon>
        <taxon>Auriscalpiaceae</taxon>
        <taxon>Artomyces</taxon>
    </lineage>
</organism>
<sequence>MSAALRLFRPTIRPCQHRCLSTSQEAPRLPYFIPRNSRGSLPVYSDIRNGGTRYLISVRNVEGDAKALADDLTSGLFGPGSAEAQRMKVQVTRSKHLTLSGGRWKHKVMEWLTAKGF</sequence>
<protein>
    <submittedName>
        <fullName evidence="1">Uncharacterized protein</fullName>
    </submittedName>
</protein>
<evidence type="ECO:0000313" key="2">
    <source>
        <dbReference type="Proteomes" id="UP000814140"/>
    </source>
</evidence>
<dbReference type="EMBL" id="MU277203">
    <property type="protein sequence ID" value="KAI0063479.1"/>
    <property type="molecule type" value="Genomic_DNA"/>
</dbReference>
<name>A0ACB8T466_9AGAM</name>
<reference evidence="1" key="1">
    <citation type="submission" date="2021-03" db="EMBL/GenBank/DDBJ databases">
        <authorList>
            <consortium name="DOE Joint Genome Institute"/>
            <person name="Ahrendt S."/>
            <person name="Looney B.P."/>
            <person name="Miyauchi S."/>
            <person name="Morin E."/>
            <person name="Drula E."/>
            <person name="Courty P.E."/>
            <person name="Chicoki N."/>
            <person name="Fauchery L."/>
            <person name="Kohler A."/>
            <person name="Kuo A."/>
            <person name="Labutti K."/>
            <person name="Pangilinan J."/>
            <person name="Lipzen A."/>
            <person name="Riley R."/>
            <person name="Andreopoulos W."/>
            <person name="He G."/>
            <person name="Johnson J."/>
            <person name="Barry K.W."/>
            <person name="Grigoriev I.V."/>
            <person name="Nagy L."/>
            <person name="Hibbett D."/>
            <person name="Henrissat B."/>
            <person name="Matheny P.B."/>
            <person name="Labbe J."/>
            <person name="Martin F."/>
        </authorList>
    </citation>
    <scope>NUCLEOTIDE SEQUENCE</scope>
    <source>
        <strain evidence="1">HHB10654</strain>
    </source>
</reference>
<comment type="caution">
    <text evidence="1">The sequence shown here is derived from an EMBL/GenBank/DDBJ whole genome shotgun (WGS) entry which is preliminary data.</text>
</comment>
<proteinExistence type="predicted"/>
<accession>A0ACB8T466</accession>
<keyword evidence="2" id="KW-1185">Reference proteome</keyword>
<evidence type="ECO:0000313" key="1">
    <source>
        <dbReference type="EMBL" id="KAI0063479.1"/>
    </source>
</evidence>